<dbReference type="EMBL" id="KK207857">
    <property type="protein sequence ID" value="EZF52036.1"/>
    <property type="molecule type" value="Genomic_DNA"/>
</dbReference>
<evidence type="ECO:0000313" key="2">
    <source>
        <dbReference type="EMBL" id="EZF52036.1"/>
    </source>
</evidence>
<feature type="compositionally biased region" description="Basic and acidic residues" evidence="1">
    <location>
        <begin position="51"/>
        <end position="61"/>
    </location>
</feature>
<gene>
    <name evidence="2" type="ORF">H103_04769</name>
</gene>
<sequence length="115" mass="13042">MSHIIHSSVRPRSYLYRLSEMDDTLAPIKISSPSGDRQHTLSSYTQVMYEHTQRQMEELRASESPPAAGEPKKAEHHDRMKRHNPQENGLPPSIKKHDYALDSAKTSHPGRRSGG</sequence>
<dbReference type="OrthoDB" id="10288152at2759"/>
<evidence type="ECO:0000256" key="1">
    <source>
        <dbReference type="SAM" id="MobiDB-lite"/>
    </source>
</evidence>
<feature type="compositionally biased region" description="Polar residues" evidence="1">
    <location>
        <begin position="31"/>
        <end position="46"/>
    </location>
</feature>
<feature type="region of interest" description="Disordered" evidence="1">
    <location>
        <begin position="27"/>
        <end position="115"/>
    </location>
</feature>
<protein>
    <submittedName>
        <fullName evidence="2">Uncharacterized protein</fullName>
    </submittedName>
</protein>
<dbReference type="AlphaFoldDB" id="A0A022W0Z5"/>
<organism evidence="2">
    <name type="scientific">Trichophyton rubrum CBS 288.86</name>
    <dbReference type="NCBI Taxonomy" id="1215330"/>
    <lineage>
        <taxon>Eukaryota</taxon>
        <taxon>Fungi</taxon>
        <taxon>Dikarya</taxon>
        <taxon>Ascomycota</taxon>
        <taxon>Pezizomycotina</taxon>
        <taxon>Eurotiomycetes</taxon>
        <taxon>Eurotiomycetidae</taxon>
        <taxon>Onygenales</taxon>
        <taxon>Arthrodermataceae</taxon>
        <taxon>Trichophyton</taxon>
    </lineage>
</organism>
<proteinExistence type="predicted"/>
<reference evidence="2" key="1">
    <citation type="submission" date="2014-02" db="EMBL/GenBank/DDBJ databases">
        <title>The Genome Sequence of Trichophyton rubrum (morphotype fischeri) CBS 288.86.</title>
        <authorList>
            <consortium name="The Broad Institute Genomics Platform"/>
            <person name="Cuomo C.A."/>
            <person name="White T.C."/>
            <person name="Graser Y."/>
            <person name="Martinez-Rossi N."/>
            <person name="Heitman J."/>
            <person name="Young S.K."/>
            <person name="Zeng Q."/>
            <person name="Gargeya S."/>
            <person name="Abouelleil A."/>
            <person name="Alvarado L."/>
            <person name="Chapman S.B."/>
            <person name="Gainer-Dewar J."/>
            <person name="Goldberg J."/>
            <person name="Griggs A."/>
            <person name="Gujja S."/>
            <person name="Hansen M."/>
            <person name="Howarth C."/>
            <person name="Imamovic A."/>
            <person name="Larimer J."/>
            <person name="Martinez D."/>
            <person name="Murphy C."/>
            <person name="Pearson M.D."/>
            <person name="Persinoti G."/>
            <person name="Poon T."/>
            <person name="Priest M."/>
            <person name="Roberts A.D."/>
            <person name="Saif S."/>
            <person name="Shea T.D."/>
            <person name="Sykes S.N."/>
            <person name="Wortman J."/>
            <person name="Nusbaum C."/>
            <person name="Birren B."/>
        </authorList>
    </citation>
    <scope>NUCLEOTIDE SEQUENCE [LARGE SCALE GENOMIC DNA]</scope>
    <source>
        <strain evidence="2">CBS 288.86</strain>
    </source>
</reference>
<accession>A0A022W0Z5</accession>
<dbReference type="Proteomes" id="UP000023758">
    <property type="component" value="Unassembled WGS sequence"/>
</dbReference>
<name>A0A022W0Z5_TRIRU</name>